<feature type="domain" description="Cytochrome b5 heme-binding" evidence="4">
    <location>
        <begin position="68"/>
        <end position="166"/>
    </location>
</feature>
<feature type="transmembrane region" description="Helical" evidence="3">
    <location>
        <begin position="23"/>
        <end position="44"/>
    </location>
</feature>
<evidence type="ECO:0000313" key="5">
    <source>
        <dbReference type="EMBL" id="CAD7089690.1"/>
    </source>
</evidence>
<dbReference type="FunCoup" id="A0A7R8YYQ1">
    <property type="interactions" value="1645"/>
</dbReference>
<proteinExistence type="inferred from homology"/>
<protein>
    <recommendedName>
        <fullName evidence="4">Cytochrome b5 heme-binding domain-containing protein</fullName>
    </recommendedName>
</protein>
<gene>
    <name evidence="5" type="ORF">HERILL_LOCUS12223</name>
</gene>
<keyword evidence="3" id="KW-0812">Transmembrane</keyword>
<dbReference type="InterPro" id="IPR001199">
    <property type="entry name" value="Cyt_B5-like_heme/steroid-bd"/>
</dbReference>
<dbReference type="FunFam" id="3.10.120.10:FF:000003">
    <property type="entry name" value="membrane-associated progesterone receptor component 1"/>
    <property type="match status" value="1"/>
</dbReference>
<comment type="similarity">
    <text evidence="1">Belongs to the cytochrome b5 family. MAPR subfamily.</text>
</comment>
<sequence length="196" mass="21700">MSETPESEVPASESFVGHVINEIITSPLNLALVGVIALLIYKIIKSRIEVPHSHSAPKDDLPRLRRDFTPQELREYDGTQPDGRVLMAVLGNVYDVTKGKRFYGPGGPYAAFAGRDASRGLATFSVSRSDDVEYDDLSDLSTMEMDSVREWEMQFKEKYPLVGRLLKPGEEPSTYSDDEEEGAAEAASSQNHSKSE</sequence>
<dbReference type="Gene3D" id="3.10.120.10">
    <property type="entry name" value="Cytochrome b5-like heme/steroid binding domain"/>
    <property type="match status" value="1"/>
</dbReference>
<dbReference type="InterPro" id="IPR036400">
    <property type="entry name" value="Cyt_B5-like_heme/steroid_sf"/>
</dbReference>
<dbReference type="Proteomes" id="UP000594454">
    <property type="component" value="Chromosome 5"/>
</dbReference>
<dbReference type="InParanoid" id="A0A7R8YYQ1"/>
<dbReference type="GO" id="GO:0005783">
    <property type="term" value="C:endoplasmic reticulum"/>
    <property type="evidence" value="ECO:0007669"/>
    <property type="project" value="TreeGrafter"/>
</dbReference>
<dbReference type="AlphaFoldDB" id="A0A7R8YYQ1"/>
<evidence type="ECO:0000313" key="6">
    <source>
        <dbReference type="Proteomes" id="UP000594454"/>
    </source>
</evidence>
<evidence type="ECO:0000256" key="3">
    <source>
        <dbReference type="SAM" id="Phobius"/>
    </source>
</evidence>
<evidence type="ECO:0000256" key="1">
    <source>
        <dbReference type="ARBA" id="ARBA00038357"/>
    </source>
</evidence>
<dbReference type="GO" id="GO:0016020">
    <property type="term" value="C:membrane"/>
    <property type="evidence" value="ECO:0007669"/>
    <property type="project" value="TreeGrafter"/>
</dbReference>
<dbReference type="EMBL" id="LR899013">
    <property type="protein sequence ID" value="CAD7089690.1"/>
    <property type="molecule type" value="Genomic_DNA"/>
</dbReference>
<organism evidence="5 6">
    <name type="scientific">Hermetia illucens</name>
    <name type="common">Black soldier fly</name>
    <dbReference type="NCBI Taxonomy" id="343691"/>
    <lineage>
        <taxon>Eukaryota</taxon>
        <taxon>Metazoa</taxon>
        <taxon>Ecdysozoa</taxon>
        <taxon>Arthropoda</taxon>
        <taxon>Hexapoda</taxon>
        <taxon>Insecta</taxon>
        <taxon>Pterygota</taxon>
        <taxon>Neoptera</taxon>
        <taxon>Endopterygota</taxon>
        <taxon>Diptera</taxon>
        <taxon>Brachycera</taxon>
        <taxon>Stratiomyomorpha</taxon>
        <taxon>Stratiomyidae</taxon>
        <taxon>Hermetiinae</taxon>
        <taxon>Hermetia</taxon>
    </lineage>
</organism>
<dbReference type="SUPFAM" id="SSF55856">
    <property type="entry name" value="Cytochrome b5-like heme/steroid binding domain"/>
    <property type="match status" value="1"/>
</dbReference>
<reference evidence="5 6" key="1">
    <citation type="submission" date="2020-11" db="EMBL/GenBank/DDBJ databases">
        <authorList>
            <person name="Wallbank WR R."/>
            <person name="Pardo Diaz C."/>
            <person name="Kozak K."/>
            <person name="Martin S."/>
            <person name="Jiggins C."/>
            <person name="Moest M."/>
            <person name="Warren A I."/>
            <person name="Generalovic N T."/>
            <person name="Byers J.R.P. K."/>
            <person name="Montejo-Kovacevich G."/>
            <person name="Yen C E."/>
        </authorList>
    </citation>
    <scope>NUCLEOTIDE SEQUENCE [LARGE SCALE GENOMIC DNA]</scope>
</reference>
<keyword evidence="3" id="KW-1133">Transmembrane helix</keyword>
<dbReference type="OMA" id="QNTIEAD"/>
<dbReference type="InterPro" id="IPR050577">
    <property type="entry name" value="MAPR/NEUFC/NENF-like"/>
</dbReference>
<dbReference type="SMART" id="SM01117">
    <property type="entry name" value="Cyt-b5"/>
    <property type="match status" value="1"/>
</dbReference>
<evidence type="ECO:0000259" key="4">
    <source>
        <dbReference type="SMART" id="SM01117"/>
    </source>
</evidence>
<dbReference type="PANTHER" id="PTHR10281:SF106">
    <property type="entry name" value="IP06960P-RELATED"/>
    <property type="match status" value="1"/>
</dbReference>
<name>A0A7R8YYQ1_HERIL</name>
<dbReference type="PANTHER" id="PTHR10281">
    <property type="entry name" value="MEMBRANE-ASSOCIATED PROGESTERONE RECEPTOR COMPONENT-RELATED"/>
    <property type="match status" value="1"/>
</dbReference>
<dbReference type="OrthoDB" id="547796at2759"/>
<accession>A0A7R8YYQ1</accession>
<dbReference type="Pfam" id="PF00173">
    <property type="entry name" value="Cyt-b5"/>
    <property type="match status" value="1"/>
</dbReference>
<keyword evidence="6" id="KW-1185">Reference proteome</keyword>
<feature type="region of interest" description="Disordered" evidence="2">
    <location>
        <begin position="166"/>
        <end position="196"/>
    </location>
</feature>
<keyword evidence="3" id="KW-0472">Membrane</keyword>
<evidence type="ECO:0000256" key="2">
    <source>
        <dbReference type="SAM" id="MobiDB-lite"/>
    </source>
</evidence>